<comment type="subcellular location">
    <subcellularLocation>
        <location evidence="1">Periplasm</location>
    </subcellularLocation>
</comment>
<dbReference type="KEGG" id="yrh:AABB31_11205"/>
<dbReference type="Pfam" id="PF03480">
    <property type="entry name" value="DctP"/>
    <property type="match status" value="1"/>
</dbReference>
<dbReference type="Gene3D" id="3.40.190.170">
    <property type="entry name" value="Bacterial extracellular solute-binding protein, family 7"/>
    <property type="match status" value="1"/>
</dbReference>
<dbReference type="EMBL" id="CP151767">
    <property type="protein sequence ID" value="WZU69356.1"/>
    <property type="molecule type" value="Genomic_DNA"/>
</dbReference>
<feature type="chain" id="PRO_5042831208" evidence="4">
    <location>
        <begin position="21"/>
        <end position="325"/>
    </location>
</feature>
<evidence type="ECO:0000256" key="1">
    <source>
        <dbReference type="ARBA" id="ARBA00004418"/>
    </source>
</evidence>
<sequence>MFTRILACSAFAAFAAPAAADTLSLAYFMGPNHPMNAAFFTPMGDMIAEKTEGALTVQQFPGGALNQSPPAQYSLLLDGVADMAFMLPSFTNTLFPKTAVIGLPNICSDAVDCTNAITRARAELETEYNAKIIGLWANSPPVLITRDKAVREVADLQGMTIRVADPTNIPFIEALGASPVAMPVSEINQALANGVVDGVMIDPAGIGSFKLNDVGKYITTDIPGGAASFAVAMSQSVYAGLNDADRAAIDAVASSDLSAQAGATYAKISDMGIALAQESGLEIIDLGDDERAKMQSAIDAVMPDILSAPAGDKTAGEILSLMTGQ</sequence>
<protein>
    <submittedName>
        <fullName evidence="5">TRAP transporter substrate-binding protein</fullName>
    </submittedName>
</protein>
<keyword evidence="3" id="KW-0574">Periplasm</keyword>
<evidence type="ECO:0000313" key="5">
    <source>
        <dbReference type="EMBL" id="WZU69356.1"/>
    </source>
</evidence>
<dbReference type="AlphaFoldDB" id="A0AAN0MIE7"/>
<dbReference type="PANTHER" id="PTHR33376:SF15">
    <property type="entry name" value="BLL6794 PROTEIN"/>
    <property type="match status" value="1"/>
</dbReference>
<reference evidence="6" key="1">
    <citation type="submission" date="2024-04" db="EMBL/GenBank/DDBJ databases">
        <title>Phylogenomic analyses of a clade within the roseobacter group suggest taxonomic reassignments of species of the genera Aestuariivita, Citreicella, Loktanella, Nautella, Pelagibaca, Ruegeria, Thalassobius, Thiobacimonas and Tropicibacter, and the proposal o.</title>
        <authorList>
            <person name="Jeon C.O."/>
        </authorList>
    </citation>
    <scope>NUCLEOTIDE SEQUENCE [LARGE SCALE GENOMIC DNA]</scope>
    <source>
        <strain evidence="6">SS1-5</strain>
    </source>
</reference>
<organism evidence="5 6">
    <name type="scientific">Yoonia rhodophyticola</name>
    <dbReference type="NCBI Taxonomy" id="3137370"/>
    <lineage>
        <taxon>Bacteria</taxon>
        <taxon>Pseudomonadati</taxon>
        <taxon>Pseudomonadota</taxon>
        <taxon>Alphaproteobacteria</taxon>
        <taxon>Rhodobacterales</taxon>
        <taxon>Paracoccaceae</taxon>
        <taxon>Yoonia</taxon>
    </lineage>
</organism>
<dbReference type="NCBIfam" id="NF037995">
    <property type="entry name" value="TRAP_S1"/>
    <property type="match status" value="1"/>
</dbReference>
<evidence type="ECO:0000313" key="6">
    <source>
        <dbReference type="Proteomes" id="UP001470809"/>
    </source>
</evidence>
<evidence type="ECO:0000256" key="3">
    <source>
        <dbReference type="ARBA" id="ARBA00022764"/>
    </source>
</evidence>
<evidence type="ECO:0000256" key="4">
    <source>
        <dbReference type="SAM" id="SignalP"/>
    </source>
</evidence>
<feature type="signal peptide" evidence="4">
    <location>
        <begin position="1"/>
        <end position="20"/>
    </location>
</feature>
<dbReference type="GO" id="GO:0055085">
    <property type="term" value="P:transmembrane transport"/>
    <property type="evidence" value="ECO:0007669"/>
    <property type="project" value="InterPro"/>
</dbReference>
<proteinExistence type="predicted"/>
<evidence type="ECO:0000256" key="2">
    <source>
        <dbReference type="ARBA" id="ARBA00022729"/>
    </source>
</evidence>
<accession>A0AAN0MIE7</accession>
<dbReference type="GO" id="GO:0042597">
    <property type="term" value="C:periplasmic space"/>
    <property type="evidence" value="ECO:0007669"/>
    <property type="project" value="UniProtKB-SubCell"/>
</dbReference>
<reference evidence="5 6" key="2">
    <citation type="submission" date="2024-08" db="EMBL/GenBank/DDBJ databases">
        <title>Phylogenomic analyses of a clade within the roseobacter group suggest taxonomic reassignments of species of the genera Aestuariivita, Citreicella, Loktanella, Nautella, Pelagibaca, Ruegeria, Thalassobius, Thiobacimonas and Tropicibacter, and the proposal o.</title>
        <authorList>
            <person name="Jeon C.O."/>
        </authorList>
    </citation>
    <scope>NUCLEOTIDE SEQUENCE [LARGE SCALE GENOMIC DNA]</scope>
    <source>
        <strain evidence="5 6">SS1-5</strain>
    </source>
</reference>
<keyword evidence="2 4" id="KW-0732">Signal</keyword>
<dbReference type="CDD" id="cd13665">
    <property type="entry name" value="PBP2_TRAP_Dctp3_4"/>
    <property type="match status" value="1"/>
</dbReference>
<dbReference type="Proteomes" id="UP001470809">
    <property type="component" value="Chromosome"/>
</dbReference>
<dbReference type="InterPro" id="IPR018389">
    <property type="entry name" value="DctP_fam"/>
</dbReference>
<dbReference type="RefSeq" id="WP_342078648.1">
    <property type="nucleotide sequence ID" value="NZ_CP151767.2"/>
</dbReference>
<name>A0AAN0MIE7_9RHOB</name>
<dbReference type="SUPFAM" id="SSF53850">
    <property type="entry name" value="Periplasmic binding protein-like II"/>
    <property type="match status" value="1"/>
</dbReference>
<keyword evidence="6" id="KW-1185">Reference proteome</keyword>
<dbReference type="PANTHER" id="PTHR33376">
    <property type="match status" value="1"/>
</dbReference>
<gene>
    <name evidence="5" type="ORF">AABB31_11205</name>
</gene>
<dbReference type="InterPro" id="IPR038404">
    <property type="entry name" value="TRAP_DctP_sf"/>
</dbReference>